<dbReference type="RefSeq" id="WP_157565099.1">
    <property type="nucleotide sequence ID" value="NZ_WPIK01000004.1"/>
</dbReference>
<dbReference type="EMBL" id="WPIK01000004">
    <property type="protein sequence ID" value="MVN21069.1"/>
    <property type="molecule type" value="Genomic_DNA"/>
</dbReference>
<evidence type="ECO:0000313" key="8">
    <source>
        <dbReference type="EMBL" id="MVN21069.1"/>
    </source>
</evidence>
<protein>
    <submittedName>
        <fullName evidence="8">RagB/SusD family nutrient uptake outer membrane protein</fullName>
    </submittedName>
</protein>
<evidence type="ECO:0000256" key="2">
    <source>
        <dbReference type="ARBA" id="ARBA00006275"/>
    </source>
</evidence>
<organism evidence="8 9">
    <name type="scientific">Mucilaginibacter arboris</name>
    <dbReference type="NCBI Taxonomy" id="2682090"/>
    <lineage>
        <taxon>Bacteria</taxon>
        <taxon>Pseudomonadati</taxon>
        <taxon>Bacteroidota</taxon>
        <taxon>Sphingobacteriia</taxon>
        <taxon>Sphingobacteriales</taxon>
        <taxon>Sphingobacteriaceae</taxon>
        <taxon>Mucilaginibacter</taxon>
    </lineage>
</organism>
<keyword evidence="9" id="KW-1185">Reference proteome</keyword>
<keyword evidence="4" id="KW-0472">Membrane</keyword>
<dbReference type="AlphaFoldDB" id="A0A7K1SUQ3"/>
<dbReference type="CDD" id="cd08977">
    <property type="entry name" value="SusD"/>
    <property type="match status" value="1"/>
</dbReference>
<feature type="domain" description="SusD-like N-terminal" evidence="7">
    <location>
        <begin position="87"/>
        <end position="217"/>
    </location>
</feature>
<name>A0A7K1SUQ3_9SPHI</name>
<comment type="similarity">
    <text evidence="2">Belongs to the SusD family.</text>
</comment>
<dbReference type="InterPro" id="IPR011990">
    <property type="entry name" value="TPR-like_helical_dom_sf"/>
</dbReference>
<evidence type="ECO:0000256" key="4">
    <source>
        <dbReference type="ARBA" id="ARBA00023136"/>
    </source>
</evidence>
<dbReference type="InterPro" id="IPR033985">
    <property type="entry name" value="SusD-like_N"/>
</dbReference>
<feature type="domain" description="RagB/SusD" evidence="6">
    <location>
        <begin position="277"/>
        <end position="517"/>
    </location>
</feature>
<evidence type="ECO:0000256" key="1">
    <source>
        <dbReference type="ARBA" id="ARBA00004442"/>
    </source>
</evidence>
<dbReference type="InterPro" id="IPR012944">
    <property type="entry name" value="SusD_RagB_dom"/>
</dbReference>
<reference evidence="8 9" key="1">
    <citation type="submission" date="2019-12" db="EMBL/GenBank/DDBJ databases">
        <title>Mucilaginibacter sp. HMF7410 genome sequencing and assembly.</title>
        <authorList>
            <person name="Kang H."/>
            <person name="Cha I."/>
            <person name="Kim H."/>
            <person name="Joh K."/>
        </authorList>
    </citation>
    <scope>NUCLEOTIDE SEQUENCE [LARGE SCALE GENOMIC DNA]</scope>
    <source>
        <strain evidence="8 9">HMF7410</strain>
    </source>
</reference>
<accession>A0A7K1SUQ3</accession>
<dbReference type="Pfam" id="PF07980">
    <property type="entry name" value="SusD_RagB"/>
    <property type="match status" value="1"/>
</dbReference>
<evidence type="ECO:0000256" key="5">
    <source>
        <dbReference type="ARBA" id="ARBA00023237"/>
    </source>
</evidence>
<comment type="subcellular location">
    <subcellularLocation>
        <location evidence="1">Cell outer membrane</location>
    </subcellularLocation>
</comment>
<sequence length="517" mass="57352">MKKVIILFVAAMTLASCQKSLNIVNPDAVATQEFWKTANDAQLGVNAIYSTLHREGLSRWNFFATIIRADEGWSKSGDPTITSNYDQFVVSDYNYGSVYNNLWGDNYFGINRANQVLDNVPNIAMDATLKAQYLGEARFMRALFYYQLAIFFGNVPIQLKSSSPADKPATSSQAQVFAQVEQDCIAAAAALPTSYTGNSVGRATKGSANALLAKAYMQQKNYQAALAPLQAVVQSGLYSLMPNYQDNFLTTTPNNQESVFEFGNALNPNDTHDDDTNQAAEDNLNYGSSLPPFFAPPQLGFTDGEARRWPIAEFEKEKTTTGGRDPRLPVTFLFDSADVRGPNFTQIYGQTFASRYGTTNVSNDNYVWFAKLLDYNNGTAAAPGNFEIFHSPNDYRFIRYADVLLMYAECLNATGATFNAYQYVDMVRKRAGLATLSSVMPGLNPAQFLTQLKHERITELTGEGHRWDDLARWGDLGPGLASRDAGFKNFVVGKNEFFPIPQREIDVNPNLKQNPGY</sequence>
<dbReference type="Pfam" id="PF14322">
    <property type="entry name" value="SusD-like_3"/>
    <property type="match status" value="1"/>
</dbReference>
<dbReference type="Gene3D" id="1.25.40.390">
    <property type="match status" value="1"/>
</dbReference>
<dbReference type="Proteomes" id="UP000462014">
    <property type="component" value="Unassembled WGS sequence"/>
</dbReference>
<keyword evidence="3" id="KW-0732">Signal</keyword>
<comment type="caution">
    <text evidence="8">The sequence shown here is derived from an EMBL/GenBank/DDBJ whole genome shotgun (WGS) entry which is preliminary data.</text>
</comment>
<dbReference type="GO" id="GO:0009279">
    <property type="term" value="C:cell outer membrane"/>
    <property type="evidence" value="ECO:0007669"/>
    <property type="project" value="UniProtKB-SubCell"/>
</dbReference>
<evidence type="ECO:0000259" key="6">
    <source>
        <dbReference type="Pfam" id="PF07980"/>
    </source>
</evidence>
<proteinExistence type="inferred from homology"/>
<gene>
    <name evidence="8" type="ORF">GO621_05920</name>
</gene>
<evidence type="ECO:0000259" key="7">
    <source>
        <dbReference type="Pfam" id="PF14322"/>
    </source>
</evidence>
<dbReference type="PROSITE" id="PS51257">
    <property type="entry name" value="PROKAR_LIPOPROTEIN"/>
    <property type="match status" value="1"/>
</dbReference>
<dbReference type="SUPFAM" id="SSF48452">
    <property type="entry name" value="TPR-like"/>
    <property type="match status" value="1"/>
</dbReference>
<evidence type="ECO:0000256" key="3">
    <source>
        <dbReference type="ARBA" id="ARBA00022729"/>
    </source>
</evidence>
<evidence type="ECO:0000313" key="9">
    <source>
        <dbReference type="Proteomes" id="UP000462014"/>
    </source>
</evidence>
<keyword evidence="5" id="KW-0998">Cell outer membrane</keyword>